<dbReference type="GO" id="GO:0045505">
    <property type="term" value="F:dynein intermediate chain binding"/>
    <property type="evidence" value="ECO:0007669"/>
    <property type="project" value="InterPro"/>
</dbReference>
<gene>
    <name evidence="4" type="ORF">SCUD_LOCUS14356</name>
</gene>
<feature type="domain" description="Dynein heavy chain tail" evidence="3">
    <location>
        <begin position="113"/>
        <end position="192"/>
    </location>
</feature>
<feature type="coiled-coil region" evidence="2">
    <location>
        <begin position="111"/>
        <end position="138"/>
    </location>
</feature>
<dbReference type="InterPro" id="IPR013594">
    <property type="entry name" value="Dynein_heavy_tail"/>
</dbReference>
<name>A0A183KH57_9TREM</name>
<keyword evidence="5" id="KW-1185">Reference proteome</keyword>
<dbReference type="GO" id="GO:0051959">
    <property type="term" value="F:dynein light intermediate chain binding"/>
    <property type="evidence" value="ECO:0007669"/>
    <property type="project" value="InterPro"/>
</dbReference>
<dbReference type="WBParaSite" id="SCUD_0001435901-mRNA-1">
    <property type="protein sequence ID" value="SCUD_0001435901-mRNA-1"/>
    <property type="gene ID" value="SCUD_0001435901"/>
</dbReference>
<dbReference type="Pfam" id="PF08385">
    <property type="entry name" value="DHC_N1"/>
    <property type="match status" value="1"/>
</dbReference>
<comment type="similarity">
    <text evidence="1">Belongs to the dynein heavy chain family.</text>
</comment>
<evidence type="ECO:0000256" key="2">
    <source>
        <dbReference type="SAM" id="Coils"/>
    </source>
</evidence>
<dbReference type="PANTHER" id="PTHR46532:SF4">
    <property type="entry name" value="AAA+ ATPASE DOMAIN-CONTAINING PROTEIN"/>
    <property type="match status" value="1"/>
</dbReference>
<evidence type="ECO:0000313" key="5">
    <source>
        <dbReference type="Proteomes" id="UP000279833"/>
    </source>
</evidence>
<proteinExistence type="inferred from homology"/>
<evidence type="ECO:0000256" key="1">
    <source>
        <dbReference type="ARBA" id="ARBA00008887"/>
    </source>
</evidence>
<reference evidence="4 5" key="2">
    <citation type="submission" date="2018-11" db="EMBL/GenBank/DDBJ databases">
        <authorList>
            <consortium name="Pathogen Informatics"/>
        </authorList>
    </citation>
    <scope>NUCLEOTIDE SEQUENCE [LARGE SCALE GENOMIC DNA]</scope>
    <source>
        <strain evidence="4">Dakar</strain>
        <strain evidence="5">Dakar, Senegal</strain>
    </source>
</reference>
<dbReference type="STRING" id="6186.A0A183KH57"/>
<accession>A0A183KH57</accession>
<sequence>MVFEANGGWKAFIHNSNAQAIRLEVQLITDTLLMDDKVLRGTCFIFLRITDKAITTANIGTEVSFQQLDATEGRLFESVQNYLEKLALPVFEGLGMTLPCLLFIVDSSETMDRLIRLVEKWVNQIEQILNQSDQVRRESDDVGPSAELTYWRARLVRFTNLIEEMRNPSIQAIISTLHYAKARVIKQWRQLVSL</sequence>
<dbReference type="GO" id="GO:0005858">
    <property type="term" value="C:axonemal dynein complex"/>
    <property type="evidence" value="ECO:0007669"/>
    <property type="project" value="TreeGrafter"/>
</dbReference>
<protein>
    <submittedName>
        <fullName evidence="6">DHC_N1 domain-containing protein</fullName>
    </submittedName>
</protein>
<reference evidence="6" key="1">
    <citation type="submission" date="2016-06" db="UniProtKB">
        <authorList>
            <consortium name="WormBaseParasite"/>
        </authorList>
    </citation>
    <scope>IDENTIFICATION</scope>
</reference>
<organism evidence="6">
    <name type="scientific">Schistosoma curassoni</name>
    <dbReference type="NCBI Taxonomy" id="6186"/>
    <lineage>
        <taxon>Eukaryota</taxon>
        <taxon>Metazoa</taxon>
        <taxon>Spiralia</taxon>
        <taxon>Lophotrochozoa</taxon>
        <taxon>Platyhelminthes</taxon>
        <taxon>Trematoda</taxon>
        <taxon>Digenea</taxon>
        <taxon>Strigeidida</taxon>
        <taxon>Schistosomatoidea</taxon>
        <taxon>Schistosomatidae</taxon>
        <taxon>Schistosoma</taxon>
    </lineage>
</organism>
<dbReference type="Proteomes" id="UP000279833">
    <property type="component" value="Unassembled WGS sequence"/>
</dbReference>
<evidence type="ECO:0000259" key="3">
    <source>
        <dbReference type="Pfam" id="PF08385"/>
    </source>
</evidence>
<evidence type="ECO:0000313" key="4">
    <source>
        <dbReference type="EMBL" id="VDP56174.1"/>
    </source>
</evidence>
<dbReference type="EMBL" id="UZAK01036639">
    <property type="protein sequence ID" value="VDP56174.1"/>
    <property type="molecule type" value="Genomic_DNA"/>
</dbReference>
<dbReference type="AlphaFoldDB" id="A0A183KH57"/>
<evidence type="ECO:0000313" key="6">
    <source>
        <dbReference type="WBParaSite" id="SCUD_0001435901-mRNA-1"/>
    </source>
</evidence>
<dbReference type="GO" id="GO:0007018">
    <property type="term" value="P:microtubule-based movement"/>
    <property type="evidence" value="ECO:0007669"/>
    <property type="project" value="InterPro"/>
</dbReference>
<keyword evidence="2" id="KW-0175">Coiled coil</keyword>
<dbReference type="PANTHER" id="PTHR46532">
    <property type="entry name" value="MALE FERTILITY FACTOR KL5"/>
    <property type="match status" value="1"/>
</dbReference>
<dbReference type="InterPro" id="IPR026983">
    <property type="entry name" value="DHC"/>
</dbReference>